<sequence>MNWIKTTPPPFGGNAGKPMPATPAATHSSLPPETAATSEASAKAAAPAAPDDLKTVRTPNAADGRPSSDVVEAHESAHESAPKSAPKFATEAASGANEGGHAAHSAAHMQERAQLAKTFVQWMRLKGQPVPSAQAKQHLAAMTVAPSARSHDALRSAHSLGEAVCSTARFVTLKQPQLAALPLLCPHPDLGWLIVTGRDARQLWRCVDADGVRHELVLDGVACLHLVAETRANAVEQPTARGMMLREIRRNWPVFGEAAGLSLVLAAIGISISFYSMQVYDRVIPSQGHDTLWVLTMGVGLAILIEWLLKLARATLLEPRLKQLDVSISQALLARLNSVRMDQRPGSVGTLASQMQSFESIRSILSTSTLFLLFDMPMAILFALVIGMIGGFWMAAPAVLLFGLTLLAGVLRMRKISRISATHLTGANAKTGLLVETIEGAESIKGLGAQWRFEARWAALSESNADQSLALKHETDATSYLAAGLQQASYISLICIGAVLAIGGDLTQGAIIACSILSGRVLSPLASIPGLLVQLGNAKASMKSLDAIFRLETDNHDVERPLVPEAIRGDILFDDVEFAYPGSKQSMRVGRLQIRAGEKVAIIGGIGAGKSTLLSMACGQSKPTKGTVYLDGVDQQQIHAGWRSAQIAYCPQNAWLFAGTLRENLAFGLTDVSDEQLIIACQRTGLWPMVSAHPMGLDRKLTEGGRGLSGGQRQLVALTRLVLAERSVWLLDEPTSGMDDGLEHATVQLLKQQLAPTSTLLLVTHRLSMLRMVDRVIVLSPQGVMLDGPRDQVLAQLQGRPAAAPGAAVSAIKAPAGTGATTAAATASNTAIKAPPAAA</sequence>
<keyword evidence="2" id="KW-1003">Cell membrane</keyword>
<dbReference type="EMBL" id="CP104562">
    <property type="protein sequence ID" value="UXH76253.1"/>
    <property type="molecule type" value="Genomic_DNA"/>
</dbReference>
<dbReference type="InterPro" id="IPR027417">
    <property type="entry name" value="P-loop_NTPase"/>
</dbReference>
<feature type="domain" description="ABC transmembrane type-1" evidence="11">
    <location>
        <begin position="258"/>
        <end position="537"/>
    </location>
</feature>
<evidence type="ECO:0000259" key="11">
    <source>
        <dbReference type="PROSITE" id="PS50929"/>
    </source>
</evidence>
<reference evidence="12" key="1">
    <citation type="submission" date="2022-10" db="EMBL/GenBank/DDBJ databases">
        <title>Characterization and whole genome sequencing of a new Roseateles species, isolated from fresh water.</title>
        <authorList>
            <person name="Guliayeva D.Y."/>
            <person name="Akhremchuk A.E."/>
            <person name="Sikolenko M.A."/>
            <person name="Valentovich L.N."/>
            <person name="Sidarenka A.V."/>
        </authorList>
    </citation>
    <scope>NUCLEOTIDE SEQUENCE</scope>
    <source>
        <strain evidence="12">BIM B-1768</strain>
    </source>
</reference>
<dbReference type="Gene3D" id="1.20.1560.10">
    <property type="entry name" value="ABC transporter type 1, transmembrane domain"/>
    <property type="match status" value="1"/>
</dbReference>
<evidence type="ECO:0000256" key="6">
    <source>
        <dbReference type="ARBA" id="ARBA00022989"/>
    </source>
</evidence>
<keyword evidence="6 9" id="KW-1133">Transmembrane helix</keyword>
<evidence type="ECO:0000256" key="5">
    <source>
        <dbReference type="ARBA" id="ARBA00022840"/>
    </source>
</evidence>
<evidence type="ECO:0000313" key="13">
    <source>
        <dbReference type="Proteomes" id="UP001064933"/>
    </source>
</evidence>
<dbReference type="GO" id="GO:0005524">
    <property type="term" value="F:ATP binding"/>
    <property type="evidence" value="ECO:0007669"/>
    <property type="project" value="UniProtKB-KW"/>
</dbReference>
<dbReference type="SUPFAM" id="SSF52540">
    <property type="entry name" value="P-loop containing nucleoside triphosphate hydrolases"/>
    <property type="match status" value="1"/>
</dbReference>
<feature type="transmembrane region" description="Helical" evidence="9">
    <location>
        <begin position="292"/>
        <end position="312"/>
    </location>
</feature>
<comment type="subcellular location">
    <subcellularLocation>
        <location evidence="1">Cell membrane</location>
        <topology evidence="1">Multi-pass membrane protein</topology>
    </subcellularLocation>
</comment>
<dbReference type="InterPro" id="IPR003439">
    <property type="entry name" value="ABC_transporter-like_ATP-bd"/>
</dbReference>
<dbReference type="InterPro" id="IPR011527">
    <property type="entry name" value="ABC1_TM_dom"/>
</dbReference>
<feature type="region of interest" description="Disordered" evidence="8">
    <location>
        <begin position="1"/>
        <end position="109"/>
    </location>
</feature>
<dbReference type="PANTHER" id="PTHR24221">
    <property type="entry name" value="ATP-BINDING CASSETTE SUB-FAMILY B"/>
    <property type="match status" value="1"/>
</dbReference>
<feature type="compositionally biased region" description="Basic and acidic residues" evidence="8">
    <location>
        <begin position="71"/>
        <end position="81"/>
    </location>
</feature>
<name>A0ABY6ATJ9_9BURK</name>
<evidence type="ECO:0000256" key="4">
    <source>
        <dbReference type="ARBA" id="ARBA00022741"/>
    </source>
</evidence>
<organism evidence="12 13">
    <name type="scientific">Roseateles amylovorans</name>
    <dbReference type="NCBI Taxonomy" id="2978473"/>
    <lineage>
        <taxon>Bacteria</taxon>
        <taxon>Pseudomonadati</taxon>
        <taxon>Pseudomonadota</taxon>
        <taxon>Betaproteobacteria</taxon>
        <taxon>Burkholderiales</taxon>
        <taxon>Sphaerotilaceae</taxon>
        <taxon>Roseateles</taxon>
    </lineage>
</organism>
<keyword evidence="3 9" id="KW-0812">Transmembrane</keyword>
<dbReference type="Pfam" id="PF00005">
    <property type="entry name" value="ABC_tran"/>
    <property type="match status" value="1"/>
</dbReference>
<evidence type="ECO:0000256" key="3">
    <source>
        <dbReference type="ARBA" id="ARBA00022692"/>
    </source>
</evidence>
<keyword evidence="4" id="KW-0547">Nucleotide-binding</keyword>
<evidence type="ECO:0000256" key="1">
    <source>
        <dbReference type="ARBA" id="ARBA00004651"/>
    </source>
</evidence>
<feature type="transmembrane region" description="Helical" evidence="9">
    <location>
        <begin position="364"/>
        <end position="386"/>
    </location>
</feature>
<evidence type="ECO:0000256" key="8">
    <source>
        <dbReference type="SAM" id="MobiDB-lite"/>
    </source>
</evidence>
<dbReference type="Proteomes" id="UP001064933">
    <property type="component" value="Chromosome"/>
</dbReference>
<evidence type="ECO:0000256" key="7">
    <source>
        <dbReference type="ARBA" id="ARBA00023136"/>
    </source>
</evidence>
<dbReference type="RefSeq" id="WP_261755986.1">
    <property type="nucleotide sequence ID" value="NZ_CP104562.2"/>
</dbReference>
<evidence type="ECO:0000256" key="2">
    <source>
        <dbReference type="ARBA" id="ARBA00022475"/>
    </source>
</evidence>
<evidence type="ECO:0000313" key="12">
    <source>
        <dbReference type="EMBL" id="UXH76253.1"/>
    </source>
</evidence>
<dbReference type="PROSITE" id="PS50893">
    <property type="entry name" value="ABC_TRANSPORTER_2"/>
    <property type="match status" value="1"/>
</dbReference>
<feature type="domain" description="ABC transporter" evidence="10">
    <location>
        <begin position="571"/>
        <end position="806"/>
    </location>
</feature>
<accession>A0ABY6ATJ9</accession>
<evidence type="ECO:0000256" key="9">
    <source>
        <dbReference type="SAM" id="Phobius"/>
    </source>
</evidence>
<keyword evidence="13" id="KW-1185">Reference proteome</keyword>
<feature type="transmembrane region" description="Helical" evidence="9">
    <location>
        <begin position="392"/>
        <end position="411"/>
    </location>
</feature>
<dbReference type="InterPro" id="IPR039421">
    <property type="entry name" value="Type_1_exporter"/>
</dbReference>
<gene>
    <name evidence="12" type="ORF">N4261_14375</name>
</gene>
<dbReference type="SUPFAM" id="SSF90123">
    <property type="entry name" value="ABC transporter transmembrane region"/>
    <property type="match status" value="1"/>
</dbReference>
<dbReference type="InterPro" id="IPR036640">
    <property type="entry name" value="ABC1_TM_sf"/>
</dbReference>
<keyword evidence="7 9" id="KW-0472">Membrane</keyword>
<proteinExistence type="predicted"/>
<dbReference type="InterPro" id="IPR003593">
    <property type="entry name" value="AAA+_ATPase"/>
</dbReference>
<protein>
    <submittedName>
        <fullName evidence="12">ATP-binding cassette domain-containing protein</fullName>
    </submittedName>
</protein>
<dbReference type="PANTHER" id="PTHR24221:SF248">
    <property type="entry name" value="ABC TRANSPORTER TRANSMEMBRANE REGION"/>
    <property type="match status" value="1"/>
</dbReference>
<dbReference type="Pfam" id="PF00664">
    <property type="entry name" value="ABC_membrane"/>
    <property type="match status" value="1"/>
</dbReference>
<feature type="compositionally biased region" description="Low complexity" evidence="8">
    <location>
        <begin position="31"/>
        <end position="50"/>
    </location>
</feature>
<evidence type="ECO:0000259" key="10">
    <source>
        <dbReference type="PROSITE" id="PS50893"/>
    </source>
</evidence>
<feature type="transmembrane region" description="Helical" evidence="9">
    <location>
        <begin position="252"/>
        <end position="272"/>
    </location>
</feature>
<dbReference type="SMART" id="SM00382">
    <property type="entry name" value="AAA"/>
    <property type="match status" value="1"/>
</dbReference>
<dbReference type="PROSITE" id="PS50929">
    <property type="entry name" value="ABC_TM1F"/>
    <property type="match status" value="1"/>
</dbReference>
<dbReference type="Gene3D" id="3.40.50.300">
    <property type="entry name" value="P-loop containing nucleotide triphosphate hydrolases"/>
    <property type="match status" value="1"/>
</dbReference>
<keyword evidence="5 12" id="KW-0067">ATP-binding</keyword>